<accession>A0A6S7IWN7</accession>
<reference evidence="1" key="1">
    <citation type="submission" date="2020-04" db="EMBL/GenBank/DDBJ databases">
        <authorList>
            <person name="Alioto T."/>
            <person name="Alioto T."/>
            <person name="Gomez Garrido J."/>
        </authorList>
    </citation>
    <scope>NUCLEOTIDE SEQUENCE</scope>
    <source>
        <strain evidence="1">A484AB</strain>
    </source>
</reference>
<dbReference type="AlphaFoldDB" id="A0A6S7IWN7"/>
<evidence type="ECO:0000313" key="1">
    <source>
        <dbReference type="EMBL" id="CAB4009972.1"/>
    </source>
</evidence>
<feature type="non-terminal residue" evidence="1">
    <location>
        <position position="180"/>
    </location>
</feature>
<sequence length="180" mass="20710">MRIELKDFYPYGSENGDTSVPTNDDGSTGRVNIGFRFPFFDDEHESLFVNTNGVISFLRQVSQYTPDPFPLDSDRRLIAPFWADVDTRKGGVVYYRETQDRAIRIRVSDEIRKYFVRQRKFSAKWVMIVTWLTVARFGGSSSQNNTFQTVLATDGINSFSIFYYNKIEWTFGTASSVAAQ</sequence>
<keyword evidence="2" id="KW-1185">Reference proteome</keyword>
<dbReference type="Pfam" id="PF06119">
    <property type="entry name" value="NIDO"/>
    <property type="match status" value="1"/>
</dbReference>
<protein>
    <submittedName>
        <fullName evidence="1">Mesh-like isoform X2</fullName>
    </submittedName>
</protein>
<organism evidence="1 2">
    <name type="scientific">Paramuricea clavata</name>
    <name type="common">Red gorgonian</name>
    <name type="synonym">Violescent sea-whip</name>
    <dbReference type="NCBI Taxonomy" id="317549"/>
    <lineage>
        <taxon>Eukaryota</taxon>
        <taxon>Metazoa</taxon>
        <taxon>Cnidaria</taxon>
        <taxon>Anthozoa</taxon>
        <taxon>Octocorallia</taxon>
        <taxon>Malacalcyonacea</taxon>
        <taxon>Plexauridae</taxon>
        <taxon>Paramuricea</taxon>
    </lineage>
</organism>
<gene>
    <name evidence="1" type="ORF">PACLA_8A022401</name>
</gene>
<dbReference type="OrthoDB" id="10070306at2759"/>
<dbReference type="InterPro" id="IPR051495">
    <property type="entry name" value="Epithelial_Barrier/Signaling"/>
</dbReference>
<dbReference type="InterPro" id="IPR003886">
    <property type="entry name" value="NIDO_dom"/>
</dbReference>
<dbReference type="GO" id="GO:0007160">
    <property type="term" value="P:cell-matrix adhesion"/>
    <property type="evidence" value="ECO:0007669"/>
    <property type="project" value="InterPro"/>
</dbReference>
<dbReference type="Proteomes" id="UP001152795">
    <property type="component" value="Unassembled WGS sequence"/>
</dbReference>
<dbReference type="EMBL" id="CACRXK020006638">
    <property type="protein sequence ID" value="CAB4009972.1"/>
    <property type="molecule type" value="Genomic_DNA"/>
</dbReference>
<evidence type="ECO:0000313" key="2">
    <source>
        <dbReference type="Proteomes" id="UP001152795"/>
    </source>
</evidence>
<dbReference type="SMART" id="SM00539">
    <property type="entry name" value="NIDO"/>
    <property type="match status" value="1"/>
</dbReference>
<dbReference type="PANTHER" id="PTHR13802:SF59">
    <property type="entry name" value="SUSHI DOMAIN-CONTAINING PROTEIN 2"/>
    <property type="match status" value="1"/>
</dbReference>
<comment type="caution">
    <text evidence="1">The sequence shown here is derived from an EMBL/GenBank/DDBJ whole genome shotgun (WGS) entry which is preliminary data.</text>
</comment>
<name>A0A6S7IWN7_PARCT</name>
<proteinExistence type="predicted"/>
<dbReference type="PROSITE" id="PS51220">
    <property type="entry name" value="NIDO"/>
    <property type="match status" value="1"/>
</dbReference>
<dbReference type="PANTHER" id="PTHR13802">
    <property type="entry name" value="MUCIN 4-RELATED"/>
    <property type="match status" value="1"/>
</dbReference>